<comment type="caution">
    <text evidence="2">The sequence shown here is derived from an EMBL/GenBank/DDBJ whole genome shotgun (WGS) entry which is preliminary data.</text>
</comment>
<dbReference type="PANTHER" id="PTHR13464">
    <property type="entry name" value="TRANSCRIPTIONAL REGULATOR PROTEIN HCNGP"/>
    <property type="match status" value="1"/>
</dbReference>
<dbReference type="Proteomes" id="UP001583172">
    <property type="component" value="Unassembled WGS sequence"/>
</dbReference>
<dbReference type="PANTHER" id="PTHR13464:SF0">
    <property type="entry name" value="SAP30-BINDING PROTEIN"/>
    <property type="match status" value="1"/>
</dbReference>
<feature type="compositionally biased region" description="Low complexity" evidence="1">
    <location>
        <begin position="87"/>
        <end position="97"/>
    </location>
</feature>
<feature type="compositionally biased region" description="Pro residues" evidence="1">
    <location>
        <begin position="98"/>
        <end position="108"/>
    </location>
</feature>
<feature type="compositionally biased region" description="Basic and acidic residues" evidence="1">
    <location>
        <begin position="279"/>
        <end position="294"/>
    </location>
</feature>
<dbReference type="EMBL" id="JAZGSY010000098">
    <property type="protein sequence ID" value="KAL1840801.1"/>
    <property type="molecule type" value="Genomic_DNA"/>
</dbReference>
<organism evidence="2 3">
    <name type="scientific">Humicola insolens</name>
    <name type="common">Soft-rot fungus</name>
    <dbReference type="NCBI Taxonomy" id="85995"/>
    <lineage>
        <taxon>Eukaryota</taxon>
        <taxon>Fungi</taxon>
        <taxon>Dikarya</taxon>
        <taxon>Ascomycota</taxon>
        <taxon>Pezizomycotina</taxon>
        <taxon>Sordariomycetes</taxon>
        <taxon>Sordariomycetidae</taxon>
        <taxon>Sordariales</taxon>
        <taxon>Chaetomiaceae</taxon>
        <taxon>Mycothermus</taxon>
    </lineage>
</organism>
<protein>
    <submittedName>
        <fullName evidence="2">Uncharacterized protein</fullName>
    </submittedName>
</protein>
<keyword evidence="3" id="KW-1185">Reference proteome</keyword>
<dbReference type="Pfam" id="PF07818">
    <property type="entry name" value="HCNGP"/>
    <property type="match status" value="2"/>
</dbReference>
<dbReference type="InterPro" id="IPR012479">
    <property type="entry name" value="SAP30BP"/>
</dbReference>
<proteinExistence type="predicted"/>
<feature type="compositionally biased region" description="Polar residues" evidence="1">
    <location>
        <begin position="298"/>
        <end position="308"/>
    </location>
</feature>
<feature type="compositionally biased region" description="Low complexity" evidence="1">
    <location>
        <begin position="22"/>
        <end position="35"/>
    </location>
</feature>
<feature type="region of interest" description="Disordered" evidence="1">
    <location>
        <begin position="225"/>
        <end position="246"/>
    </location>
</feature>
<feature type="region of interest" description="Disordered" evidence="1">
    <location>
        <begin position="279"/>
        <end position="308"/>
    </location>
</feature>
<feature type="compositionally biased region" description="Pro residues" evidence="1">
    <location>
        <begin position="62"/>
        <end position="86"/>
    </location>
</feature>
<name>A0ABR3VGD9_HUMIN</name>
<reference evidence="2 3" key="1">
    <citation type="journal article" date="2024" name="Commun. Biol.">
        <title>Comparative genomic analysis of thermophilic fungi reveals convergent evolutionary adaptations and gene losses.</title>
        <authorList>
            <person name="Steindorff A.S."/>
            <person name="Aguilar-Pontes M.V."/>
            <person name="Robinson A.J."/>
            <person name="Andreopoulos B."/>
            <person name="LaButti K."/>
            <person name="Kuo A."/>
            <person name="Mondo S."/>
            <person name="Riley R."/>
            <person name="Otillar R."/>
            <person name="Haridas S."/>
            <person name="Lipzen A."/>
            <person name="Grimwood J."/>
            <person name="Schmutz J."/>
            <person name="Clum A."/>
            <person name="Reid I.D."/>
            <person name="Moisan M.C."/>
            <person name="Butler G."/>
            <person name="Nguyen T.T.M."/>
            <person name="Dewar K."/>
            <person name="Conant G."/>
            <person name="Drula E."/>
            <person name="Henrissat B."/>
            <person name="Hansel C."/>
            <person name="Singer S."/>
            <person name="Hutchinson M.I."/>
            <person name="de Vries R.P."/>
            <person name="Natvig D.O."/>
            <person name="Powell A.J."/>
            <person name="Tsang A."/>
            <person name="Grigoriev I.V."/>
        </authorList>
    </citation>
    <scope>NUCLEOTIDE SEQUENCE [LARGE SCALE GENOMIC DNA]</scope>
    <source>
        <strain evidence="2 3">CBS 620.91</strain>
    </source>
</reference>
<gene>
    <name evidence="2" type="ORF">VTJ49DRAFT_7700</name>
</gene>
<feature type="compositionally biased region" description="Low complexity" evidence="1">
    <location>
        <begin position="47"/>
        <end position="61"/>
    </location>
</feature>
<evidence type="ECO:0000313" key="3">
    <source>
        <dbReference type="Proteomes" id="UP001583172"/>
    </source>
</evidence>
<evidence type="ECO:0000256" key="1">
    <source>
        <dbReference type="SAM" id="MobiDB-lite"/>
    </source>
</evidence>
<accession>A0ABR3VGD9</accession>
<sequence length="308" mass="31460">MGLVQYDSSDEDDEVQSPPPQTYSATPATAPTQASKVASEPLPPTAAVPSSTATTEINPPTTTSPPPGPAPAPTAAPAPGPSPGPAPSQSTTNLRPVPLGPARPPPSASTPSPVGGAEPQEEVDLSFLNPSPTTTNDPPNPQSRAALLRDLTLPAVPNLDIPPSPPSSPRTASASEALTARVSSLLKAKRTNNVHFNTRLAGSKGMRDPGVTDKLLRFSGIETDFSSSSAAAAAEDERGEAGGGDPAIAQYQTVLPASVYNPSGFPAWAYRPALRRAQDRAAKERERGKGERVEFVSAGTTAVGGSNG</sequence>
<evidence type="ECO:0000313" key="2">
    <source>
        <dbReference type="EMBL" id="KAL1840801.1"/>
    </source>
</evidence>
<feature type="region of interest" description="Disordered" evidence="1">
    <location>
        <begin position="1"/>
        <end position="178"/>
    </location>
</feature>